<evidence type="ECO:0000256" key="6">
    <source>
        <dbReference type="ARBA" id="ARBA00023136"/>
    </source>
</evidence>
<name>A0A517P349_9BACT</name>
<evidence type="ECO:0000313" key="11">
    <source>
        <dbReference type="Proteomes" id="UP000319817"/>
    </source>
</evidence>
<comment type="subcellular location">
    <subcellularLocation>
        <location evidence="1">Membrane</location>
        <topology evidence="1">Multi-pass membrane protein</topology>
    </subcellularLocation>
</comment>
<dbReference type="SUPFAM" id="SSF116726">
    <property type="entry name" value="TrkA C-terminal domain-like"/>
    <property type="match status" value="2"/>
</dbReference>
<dbReference type="InterPro" id="IPR006037">
    <property type="entry name" value="RCK_C"/>
</dbReference>
<dbReference type="Proteomes" id="UP000319817">
    <property type="component" value="Chromosome"/>
</dbReference>
<evidence type="ECO:0000256" key="7">
    <source>
        <dbReference type="SAM" id="Phobius"/>
    </source>
</evidence>
<feature type="transmembrane region" description="Helical" evidence="7">
    <location>
        <begin position="598"/>
        <end position="618"/>
    </location>
</feature>
<keyword evidence="5 7" id="KW-1133">Transmembrane helix</keyword>
<evidence type="ECO:0000313" key="10">
    <source>
        <dbReference type="EMBL" id="QDT13778.1"/>
    </source>
</evidence>
<dbReference type="PROSITE" id="PS50106">
    <property type="entry name" value="PDZ"/>
    <property type="match status" value="1"/>
</dbReference>
<feature type="transmembrane region" description="Helical" evidence="7">
    <location>
        <begin position="46"/>
        <end position="62"/>
    </location>
</feature>
<keyword evidence="11" id="KW-1185">Reference proteome</keyword>
<dbReference type="GO" id="GO:0005886">
    <property type="term" value="C:plasma membrane"/>
    <property type="evidence" value="ECO:0007669"/>
    <property type="project" value="TreeGrafter"/>
</dbReference>
<protein>
    <submittedName>
        <fullName evidence="10">Citrate transporter</fullName>
    </submittedName>
</protein>
<dbReference type="InterPro" id="IPR036721">
    <property type="entry name" value="RCK_C_sf"/>
</dbReference>
<evidence type="ECO:0000256" key="3">
    <source>
        <dbReference type="ARBA" id="ARBA00022692"/>
    </source>
</evidence>
<dbReference type="InterPro" id="IPR001478">
    <property type="entry name" value="PDZ"/>
</dbReference>
<dbReference type="GO" id="GO:0006813">
    <property type="term" value="P:potassium ion transport"/>
    <property type="evidence" value="ECO:0007669"/>
    <property type="project" value="InterPro"/>
</dbReference>
<dbReference type="GO" id="GO:0008324">
    <property type="term" value="F:monoatomic cation transmembrane transporter activity"/>
    <property type="evidence" value="ECO:0007669"/>
    <property type="project" value="InterPro"/>
</dbReference>
<dbReference type="EMBL" id="CP036526">
    <property type="protein sequence ID" value="QDT13778.1"/>
    <property type="molecule type" value="Genomic_DNA"/>
</dbReference>
<evidence type="ECO:0000256" key="2">
    <source>
        <dbReference type="ARBA" id="ARBA00022448"/>
    </source>
</evidence>
<dbReference type="InterPro" id="IPR051679">
    <property type="entry name" value="DASS-Related_Transporters"/>
</dbReference>
<dbReference type="FunFam" id="3.30.70.1450:FF:000009">
    <property type="entry name" value="SLC13 family permease"/>
    <property type="match status" value="1"/>
</dbReference>
<gene>
    <name evidence="10" type="ORF">K239x_57980</name>
</gene>
<dbReference type="Pfam" id="PF03600">
    <property type="entry name" value="CitMHS"/>
    <property type="match status" value="1"/>
</dbReference>
<feature type="domain" description="RCK C-terminal" evidence="9">
    <location>
        <begin position="319"/>
        <end position="408"/>
    </location>
</feature>
<feature type="transmembrane region" description="Helical" evidence="7">
    <location>
        <begin position="197"/>
        <end position="219"/>
    </location>
</feature>
<dbReference type="InterPro" id="IPR004680">
    <property type="entry name" value="Cit_transptr-like_dom"/>
</dbReference>
<dbReference type="Pfam" id="PF02080">
    <property type="entry name" value="TrkA_C"/>
    <property type="match status" value="2"/>
</dbReference>
<keyword evidence="6 7" id="KW-0472">Membrane</keyword>
<organism evidence="10 11">
    <name type="scientific">Stieleria marina</name>
    <dbReference type="NCBI Taxonomy" id="1930275"/>
    <lineage>
        <taxon>Bacteria</taxon>
        <taxon>Pseudomonadati</taxon>
        <taxon>Planctomycetota</taxon>
        <taxon>Planctomycetia</taxon>
        <taxon>Pirellulales</taxon>
        <taxon>Pirellulaceae</taxon>
        <taxon>Stieleria</taxon>
    </lineage>
</organism>
<dbReference type="AlphaFoldDB" id="A0A517P349"/>
<feature type="transmembrane region" description="Helical" evidence="7">
    <location>
        <begin position="509"/>
        <end position="539"/>
    </location>
</feature>
<keyword evidence="4" id="KW-0677">Repeat</keyword>
<keyword evidence="2" id="KW-0813">Transport</keyword>
<dbReference type="PANTHER" id="PTHR43652:SF2">
    <property type="entry name" value="BASIC AMINO ACID ANTIPORTER YFCC-RELATED"/>
    <property type="match status" value="1"/>
</dbReference>
<feature type="transmembrane region" description="Helical" evidence="7">
    <location>
        <begin position="18"/>
        <end position="39"/>
    </location>
</feature>
<dbReference type="RefSeq" id="WP_419189459.1">
    <property type="nucleotide sequence ID" value="NZ_CP036526.1"/>
</dbReference>
<dbReference type="PANTHER" id="PTHR43652">
    <property type="entry name" value="BASIC AMINO ACID ANTIPORTER YFCC-RELATED"/>
    <property type="match status" value="1"/>
</dbReference>
<accession>A0A517P349</accession>
<feature type="transmembrane region" description="Helical" evidence="7">
    <location>
        <begin position="426"/>
        <end position="457"/>
    </location>
</feature>
<proteinExistence type="predicted"/>
<keyword evidence="3 7" id="KW-0812">Transmembrane</keyword>
<reference evidence="10 11" key="1">
    <citation type="submission" date="2019-02" db="EMBL/GenBank/DDBJ databases">
        <title>Deep-cultivation of Planctomycetes and their phenomic and genomic characterization uncovers novel biology.</title>
        <authorList>
            <person name="Wiegand S."/>
            <person name="Jogler M."/>
            <person name="Boedeker C."/>
            <person name="Pinto D."/>
            <person name="Vollmers J."/>
            <person name="Rivas-Marin E."/>
            <person name="Kohn T."/>
            <person name="Peeters S.H."/>
            <person name="Heuer A."/>
            <person name="Rast P."/>
            <person name="Oberbeckmann S."/>
            <person name="Bunk B."/>
            <person name="Jeske O."/>
            <person name="Meyerdierks A."/>
            <person name="Storesund J.E."/>
            <person name="Kallscheuer N."/>
            <person name="Luecker S."/>
            <person name="Lage O.M."/>
            <person name="Pohl T."/>
            <person name="Merkel B.J."/>
            <person name="Hornburger P."/>
            <person name="Mueller R.-W."/>
            <person name="Bruemmer F."/>
            <person name="Labrenz M."/>
            <person name="Spormann A.M."/>
            <person name="Op den Camp H."/>
            <person name="Overmann J."/>
            <person name="Amann R."/>
            <person name="Jetten M.S.M."/>
            <person name="Mascher T."/>
            <person name="Medema M.H."/>
            <person name="Devos D.P."/>
            <person name="Kaster A.-K."/>
            <person name="Ovreas L."/>
            <person name="Rohde M."/>
            <person name="Galperin M.Y."/>
            <person name="Jogler C."/>
        </authorList>
    </citation>
    <scope>NUCLEOTIDE SEQUENCE [LARGE SCALE GENOMIC DNA]</scope>
    <source>
        <strain evidence="10 11">K23_9</strain>
    </source>
</reference>
<evidence type="ECO:0000259" key="8">
    <source>
        <dbReference type="PROSITE" id="PS50106"/>
    </source>
</evidence>
<feature type="domain" description="RCK C-terminal" evidence="9">
    <location>
        <begin position="230"/>
        <end position="314"/>
    </location>
</feature>
<feature type="domain" description="PDZ" evidence="8">
    <location>
        <begin position="242"/>
        <end position="308"/>
    </location>
</feature>
<sequence>MVITCFLLLNELWRLGTLVTWESWLTLSVAGILLVCLALRVAATDLLAVACLAILVFAQNITGTPLLPTPAEAVAGFGNEGLITIALLFAVVAGLEFTGGTELVTSRLLNRAKTLRTAQVRLLLPVAGISGFLNNTPVVAALLPVVDDLGKRISQSTSRLFLPMSYAAILGGMCTIMGTSTNLIVQKMYDTQFGVQLNFFAPAWVGLPATIIGLIYIILATPKLLAPRKPAVSASDDPQQYTVEMQVDPGGPLVGVTIEKAGLRNLPGLYIAEIQREDDTITAAKPNERLQAGDALILVGALDSVVDLRKIRGLIAPDDQARKLQIPAWRRTLVEAVVSSRCSLLGKTIREGRFRSHYNAAVVAVARGGKRLSGKIGDVRLESGDVLLLEASPSFQHRQRELRDFYLVSAVEKGTVRRHERAWVSLAILIVMVLSAALNFLTILTAALLAVVAMIGLRCCTTVEARRSVDWSILIVIGAAIGIGTAMETSGSAKAIANGLLSLANENRFLTLAAIYLATMLCTELITNTAAAILMFKIATQAAAALPAADGSIGVSETPFVIAVMIAASASFLTPFGYQTNLMVYGVGGYRVSDYVKFGLPLSLIVFAVSMIVIPNVWPFAIQ</sequence>
<evidence type="ECO:0000256" key="4">
    <source>
        <dbReference type="ARBA" id="ARBA00022737"/>
    </source>
</evidence>
<feature type="transmembrane region" description="Helical" evidence="7">
    <location>
        <begin position="82"/>
        <end position="101"/>
    </location>
</feature>
<feature type="transmembrane region" description="Helical" evidence="7">
    <location>
        <begin position="469"/>
        <end position="489"/>
    </location>
</feature>
<evidence type="ECO:0000259" key="9">
    <source>
        <dbReference type="PROSITE" id="PS51202"/>
    </source>
</evidence>
<evidence type="ECO:0000256" key="5">
    <source>
        <dbReference type="ARBA" id="ARBA00022989"/>
    </source>
</evidence>
<dbReference type="Gene3D" id="3.30.70.1450">
    <property type="entry name" value="Regulator of K+ conductance, C-terminal domain"/>
    <property type="match status" value="2"/>
</dbReference>
<feature type="transmembrane region" description="Helical" evidence="7">
    <location>
        <begin position="122"/>
        <end position="146"/>
    </location>
</feature>
<feature type="transmembrane region" description="Helical" evidence="7">
    <location>
        <begin position="560"/>
        <end position="578"/>
    </location>
</feature>
<dbReference type="PROSITE" id="PS51202">
    <property type="entry name" value="RCK_C"/>
    <property type="match status" value="2"/>
</dbReference>
<feature type="transmembrane region" description="Helical" evidence="7">
    <location>
        <begin position="166"/>
        <end position="185"/>
    </location>
</feature>
<evidence type="ECO:0000256" key="1">
    <source>
        <dbReference type="ARBA" id="ARBA00004141"/>
    </source>
</evidence>